<dbReference type="KEGG" id="cyp:PCC8801_2594"/>
<reference evidence="2" key="1">
    <citation type="journal article" date="2011" name="MBio">
        <title>Novel metabolic attributes of the genus Cyanothece, comprising a group of unicellular nitrogen-fixing Cyanobacteria.</title>
        <authorList>
            <person name="Bandyopadhyay A."/>
            <person name="Elvitigala T."/>
            <person name="Welsh E."/>
            <person name="Stockel J."/>
            <person name="Liberton M."/>
            <person name="Min H."/>
            <person name="Sherman L.A."/>
            <person name="Pakrasi H.B."/>
        </authorList>
    </citation>
    <scope>NUCLEOTIDE SEQUENCE [LARGE SCALE GENOMIC DNA]</scope>
    <source>
        <strain evidence="2">PCC 8801</strain>
    </source>
</reference>
<gene>
    <name evidence="1" type="ordered locus">PCC8801_2594</name>
</gene>
<dbReference type="Proteomes" id="UP000008204">
    <property type="component" value="Chromosome"/>
</dbReference>
<dbReference type="RefSeq" id="WP_012595866.1">
    <property type="nucleotide sequence ID" value="NC_011726.1"/>
</dbReference>
<dbReference type="CAZy" id="GT4">
    <property type="family name" value="Glycosyltransferase Family 4"/>
</dbReference>
<proteinExistence type="predicted"/>
<dbReference type="AlphaFoldDB" id="B7K4U3"/>
<protein>
    <recommendedName>
        <fullName evidence="3">Glycosyl transferase group 1</fullName>
    </recommendedName>
</protein>
<dbReference type="EMBL" id="CP001287">
    <property type="protein sequence ID" value="ACK66599.1"/>
    <property type="molecule type" value="Genomic_DNA"/>
</dbReference>
<evidence type="ECO:0000313" key="1">
    <source>
        <dbReference type="EMBL" id="ACK66599.1"/>
    </source>
</evidence>
<dbReference type="Gene3D" id="3.40.50.2000">
    <property type="entry name" value="Glycogen Phosphorylase B"/>
    <property type="match status" value="1"/>
</dbReference>
<dbReference type="eggNOG" id="COG0438">
    <property type="taxonomic scope" value="Bacteria"/>
</dbReference>
<organism evidence="1 2">
    <name type="scientific">Rippkaea orientalis (strain PCC 8801 / RF-1)</name>
    <name type="common">Cyanothece sp. (strain PCC 8801)</name>
    <dbReference type="NCBI Taxonomy" id="41431"/>
    <lineage>
        <taxon>Bacteria</taxon>
        <taxon>Bacillati</taxon>
        <taxon>Cyanobacteriota</taxon>
        <taxon>Cyanophyceae</taxon>
        <taxon>Oscillatoriophycideae</taxon>
        <taxon>Chroococcales</taxon>
        <taxon>Aphanothecaceae</taxon>
        <taxon>Rippkaea</taxon>
        <taxon>Rippkaea orientalis</taxon>
    </lineage>
</organism>
<dbReference type="OrthoDB" id="575629at2"/>
<dbReference type="HOGENOM" id="CLU_766669_0_0_3"/>
<sequence>MQQFISKLNRGLGYLKNWLTAKVWPKKSIVFYAGTTTYPHYDWSPLGLKTGLGGSEIAAINLAKEWVKLGYQVTVYNRCNNQEGIYEGVEYLHYSKFNRYDTFDTLVIWRFPWTLYPKTKANRIWLELQEMLLPQQVTKEKLRLFQKIFVKSNYHRSMMPEIEDQQIAIIPNGVDKKYSQWSQNPKDPYKLIYASNYTRGLERMLAFGWPIIKKEVPQASLHIYYGWPALNPKNPDDENTIGTAAWRKKMEQLMAQPGIIDHGKIGVEELVKEKSTCAIHYYGCSFQETDCVSVRESALVGCVPVTSSYSALGEKQYCVRVSGNPYQQETQENIAHKIVELLNNQDRLQLLRQDFQELAKAETWDNIAKSWIDYAVNKS</sequence>
<dbReference type="SUPFAM" id="SSF53756">
    <property type="entry name" value="UDP-Glycosyltransferase/glycogen phosphorylase"/>
    <property type="match status" value="1"/>
</dbReference>
<accession>B7K4U3</accession>
<dbReference type="STRING" id="41431.PCC8801_2594"/>
<name>B7K4U3_RIPO1</name>
<evidence type="ECO:0008006" key="3">
    <source>
        <dbReference type="Google" id="ProtNLM"/>
    </source>
</evidence>
<keyword evidence="2" id="KW-1185">Reference proteome</keyword>
<evidence type="ECO:0000313" key="2">
    <source>
        <dbReference type="Proteomes" id="UP000008204"/>
    </source>
</evidence>